<dbReference type="InterPro" id="IPR009057">
    <property type="entry name" value="Homeodomain-like_sf"/>
</dbReference>
<keyword evidence="3" id="KW-0804">Transcription</keyword>
<dbReference type="PANTHER" id="PTHR47506">
    <property type="entry name" value="TRANSCRIPTIONAL REGULATORY PROTEIN"/>
    <property type="match status" value="1"/>
</dbReference>
<feature type="DNA-binding region" description="H-T-H motif" evidence="4">
    <location>
        <begin position="37"/>
        <end position="56"/>
    </location>
</feature>
<dbReference type="Pfam" id="PF00440">
    <property type="entry name" value="TetR_N"/>
    <property type="match status" value="1"/>
</dbReference>
<evidence type="ECO:0000256" key="2">
    <source>
        <dbReference type="ARBA" id="ARBA00023125"/>
    </source>
</evidence>
<keyword evidence="1" id="KW-0805">Transcription regulation</keyword>
<dbReference type="SUPFAM" id="SSF46689">
    <property type="entry name" value="Homeodomain-like"/>
    <property type="match status" value="1"/>
</dbReference>
<keyword evidence="7" id="KW-1185">Reference proteome</keyword>
<evidence type="ECO:0000256" key="1">
    <source>
        <dbReference type="ARBA" id="ARBA00023015"/>
    </source>
</evidence>
<evidence type="ECO:0000256" key="4">
    <source>
        <dbReference type="PROSITE-ProRule" id="PRU00335"/>
    </source>
</evidence>
<dbReference type="EMBL" id="BNAU01000009">
    <property type="protein sequence ID" value="GHF21985.1"/>
    <property type="molecule type" value="Genomic_DNA"/>
</dbReference>
<keyword evidence="2 4" id="KW-0238">DNA-binding</keyword>
<dbReference type="PANTHER" id="PTHR47506:SF6">
    <property type="entry name" value="HTH-TYPE TRANSCRIPTIONAL REPRESSOR NEMR"/>
    <property type="match status" value="1"/>
</dbReference>
<evidence type="ECO:0000256" key="3">
    <source>
        <dbReference type="ARBA" id="ARBA00023163"/>
    </source>
</evidence>
<evidence type="ECO:0000259" key="5">
    <source>
        <dbReference type="PROSITE" id="PS50977"/>
    </source>
</evidence>
<dbReference type="InterPro" id="IPR036271">
    <property type="entry name" value="Tet_transcr_reg_TetR-rel_C_sf"/>
</dbReference>
<dbReference type="Gene3D" id="1.10.10.60">
    <property type="entry name" value="Homeodomain-like"/>
    <property type="match status" value="1"/>
</dbReference>
<dbReference type="PROSITE" id="PS50977">
    <property type="entry name" value="HTH_TETR_2"/>
    <property type="match status" value="1"/>
</dbReference>
<proteinExistence type="predicted"/>
<evidence type="ECO:0000313" key="6">
    <source>
        <dbReference type="EMBL" id="GHF21985.1"/>
    </source>
</evidence>
<feature type="domain" description="HTH tetR-type" evidence="5">
    <location>
        <begin position="14"/>
        <end position="74"/>
    </location>
</feature>
<dbReference type="InterPro" id="IPR001647">
    <property type="entry name" value="HTH_TetR"/>
</dbReference>
<dbReference type="SUPFAM" id="SSF48498">
    <property type="entry name" value="Tetracyclin repressor-like, C-terminal domain"/>
    <property type="match status" value="1"/>
</dbReference>
<accession>A0ABQ3JEU0</accession>
<comment type="caution">
    <text evidence="6">The sequence shown here is derived from an EMBL/GenBank/DDBJ whole genome shotgun (WGS) entry which is preliminary data.</text>
</comment>
<sequence length="214" mass="23393">MTDAHVDKRVQRGLRSRRVILDRAMDIASVEGLESLSVRRLATELDVSKSGVFAQFGSKEELQLATVRAAVEVFVGKVVKPARKAPAGIRRVWALAEAWLAYVRQPVFEGGCFFIATAAEFDARPGRVRDAIAAGRRDWQTLYRTTIAEAQEMGEIAADVDAALLAFELDALTRAAAEDALLHDDPSRYDYARTAIRNRLAAVATPEAPALPEG</sequence>
<dbReference type="Pfam" id="PF16925">
    <property type="entry name" value="TetR_C_13"/>
    <property type="match status" value="1"/>
</dbReference>
<dbReference type="InterPro" id="IPR011075">
    <property type="entry name" value="TetR_C"/>
</dbReference>
<gene>
    <name evidence="6" type="ORF">GCM10017786_65200</name>
</gene>
<dbReference type="Gene3D" id="1.10.357.10">
    <property type="entry name" value="Tetracycline Repressor, domain 2"/>
    <property type="match status" value="1"/>
</dbReference>
<protein>
    <submittedName>
        <fullName evidence="6">TetR family transcriptional regulator</fullName>
    </submittedName>
</protein>
<reference evidence="7" key="1">
    <citation type="journal article" date="2019" name="Int. J. Syst. Evol. Microbiol.">
        <title>The Global Catalogue of Microorganisms (GCM) 10K type strain sequencing project: providing services to taxonomists for standard genome sequencing and annotation.</title>
        <authorList>
            <consortium name="The Broad Institute Genomics Platform"/>
            <consortium name="The Broad Institute Genome Sequencing Center for Infectious Disease"/>
            <person name="Wu L."/>
            <person name="Ma J."/>
        </authorList>
    </citation>
    <scope>NUCLEOTIDE SEQUENCE [LARGE SCALE GENOMIC DNA]</scope>
    <source>
        <strain evidence="7">CGMCC 4.7677</strain>
    </source>
</reference>
<dbReference type="RefSeq" id="WP_191248484.1">
    <property type="nucleotide sequence ID" value="NZ_BNAU01000009.1"/>
</dbReference>
<name>A0ABQ3JEU0_9PSEU</name>
<dbReference type="Proteomes" id="UP000605897">
    <property type="component" value="Unassembled WGS sequence"/>
</dbReference>
<organism evidence="6 7">
    <name type="scientific">Amycolatopsis deserti</name>
    <dbReference type="NCBI Taxonomy" id="185696"/>
    <lineage>
        <taxon>Bacteria</taxon>
        <taxon>Bacillati</taxon>
        <taxon>Actinomycetota</taxon>
        <taxon>Actinomycetes</taxon>
        <taxon>Pseudonocardiales</taxon>
        <taxon>Pseudonocardiaceae</taxon>
        <taxon>Amycolatopsis</taxon>
    </lineage>
</organism>
<evidence type="ECO:0000313" key="7">
    <source>
        <dbReference type="Proteomes" id="UP000605897"/>
    </source>
</evidence>